<dbReference type="AlphaFoldDB" id="A0AAW6QCA2"/>
<dbReference type="GO" id="GO:0005886">
    <property type="term" value="C:plasma membrane"/>
    <property type="evidence" value="ECO:0007669"/>
    <property type="project" value="TreeGrafter"/>
</dbReference>
<dbReference type="InterPro" id="IPR050882">
    <property type="entry name" value="Prepilin_peptidase/N-MTase"/>
</dbReference>
<dbReference type="PANTHER" id="PTHR30487">
    <property type="entry name" value="TYPE 4 PREPILIN-LIKE PROTEINS LEADER PEPTIDE-PROCESSING ENZYME"/>
    <property type="match status" value="1"/>
</dbReference>
<feature type="transmembrane region" description="Helical" evidence="2">
    <location>
        <begin position="83"/>
        <end position="100"/>
    </location>
</feature>
<sequence>MIIAFFLAGGLCGIAVRYYCRHFAFWVMHEIHASYCEMFSQEIACDAHQAALKPLKCGHFLWYFFFGGTLFTLCFLCLGEASVSFYFACLSALLYLIAKIDWHYRLIPPDLCQLVGAFGIGGSIFHLQPQSLENAIQSLFIGFGVFWAVFHLARFIYRQEAFGRGDYWLIGALSVFLPWRQLPPFIFIACVCALIFVVIIQARGKKITVIPFAPFLIIGSVSTFIWNVLG</sequence>
<feature type="transmembrane region" description="Helical" evidence="2">
    <location>
        <begin position="182"/>
        <end position="200"/>
    </location>
</feature>
<dbReference type="Gene3D" id="1.20.120.1220">
    <property type="match status" value="1"/>
</dbReference>
<dbReference type="GO" id="GO:0004190">
    <property type="term" value="F:aspartic-type endopeptidase activity"/>
    <property type="evidence" value="ECO:0007669"/>
    <property type="project" value="InterPro"/>
</dbReference>
<reference evidence="4" key="1">
    <citation type="submission" date="2023-03" db="EMBL/GenBank/DDBJ databases">
        <title>Classification of Bisgaard taxon 6 and taxon 10 as Exercitatus varius gen. nov., spec. nov.</title>
        <authorList>
            <person name="Christensen H."/>
        </authorList>
    </citation>
    <scope>NUCLEOTIDE SEQUENCE</scope>
    <source>
        <strain evidence="4">86116</strain>
    </source>
</reference>
<accession>A0AAW6QCA2</accession>
<keyword evidence="2" id="KW-0812">Transmembrane</keyword>
<comment type="similarity">
    <text evidence="1">Belongs to the peptidase A24 family.</text>
</comment>
<organism evidence="4 5">
    <name type="scientific">Exercitatus varius</name>
    <dbReference type="NCBI Taxonomy" id="67857"/>
    <lineage>
        <taxon>Bacteria</taxon>
        <taxon>Pseudomonadati</taxon>
        <taxon>Pseudomonadota</taxon>
        <taxon>Gammaproteobacteria</taxon>
        <taxon>Pasteurellales</taxon>
        <taxon>Pasteurellaceae</taxon>
        <taxon>Exercitatus</taxon>
    </lineage>
</organism>
<evidence type="ECO:0000313" key="5">
    <source>
        <dbReference type="Proteomes" id="UP001214976"/>
    </source>
</evidence>
<dbReference type="RefSeq" id="WP_317476926.1">
    <property type="nucleotide sequence ID" value="NZ_JARQTW010000008.1"/>
</dbReference>
<name>A0AAW6QCA2_9PAST</name>
<gene>
    <name evidence="4" type="ORF">P7M15_04415</name>
</gene>
<feature type="transmembrane region" description="Helical" evidence="2">
    <location>
        <begin position="60"/>
        <end position="78"/>
    </location>
</feature>
<dbReference type="Pfam" id="PF01478">
    <property type="entry name" value="Peptidase_A24"/>
    <property type="match status" value="1"/>
</dbReference>
<protein>
    <submittedName>
        <fullName evidence="4">A24 family peptidase</fullName>
    </submittedName>
</protein>
<dbReference type="PANTHER" id="PTHR30487:SF0">
    <property type="entry name" value="PREPILIN LEADER PEPTIDASE_N-METHYLTRANSFERASE-RELATED"/>
    <property type="match status" value="1"/>
</dbReference>
<dbReference type="InterPro" id="IPR000045">
    <property type="entry name" value="Prepilin_IV_endopep_pep"/>
</dbReference>
<dbReference type="Proteomes" id="UP001214976">
    <property type="component" value="Unassembled WGS sequence"/>
</dbReference>
<keyword evidence="2" id="KW-0472">Membrane</keyword>
<evidence type="ECO:0000256" key="1">
    <source>
        <dbReference type="ARBA" id="ARBA00005801"/>
    </source>
</evidence>
<evidence type="ECO:0000256" key="2">
    <source>
        <dbReference type="SAM" id="Phobius"/>
    </source>
</evidence>
<evidence type="ECO:0000259" key="3">
    <source>
        <dbReference type="Pfam" id="PF01478"/>
    </source>
</evidence>
<evidence type="ECO:0000313" key="4">
    <source>
        <dbReference type="EMBL" id="MDG2949768.1"/>
    </source>
</evidence>
<feature type="transmembrane region" description="Helical" evidence="2">
    <location>
        <begin position="207"/>
        <end position="229"/>
    </location>
</feature>
<dbReference type="GO" id="GO:0006465">
    <property type="term" value="P:signal peptide processing"/>
    <property type="evidence" value="ECO:0007669"/>
    <property type="project" value="TreeGrafter"/>
</dbReference>
<feature type="transmembrane region" description="Helical" evidence="2">
    <location>
        <begin position="139"/>
        <end position="157"/>
    </location>
</feature>
<dbReference type="EMBL" id="JARQTW010000008">
    <property type="protein sequence ID" value="MDG2949768.1"/>
    <property type="molecule type" value="Genomic_DNA"/>
</dbReference>
<proteinExistence type="inferred from homology"/>
<keyword evidence="2" id="KW-1133">Transmembrane helix</keyword>
<feature type="domain" description="Prepilin type IV endopeptidase peptidase" evidence="3">
    <location>
        <begin position="90"/>
        <end position="198"/>
    </location>
</feature>
<comment type="caution">
    <text evidence="4">The sequence shown here is derived from an EMBL/GenBank/DDBJ whole genome shotgun (WGS) entry which is preliminary data.</text>
</comment>